<dbReference type="Gene3D" id="4.10.240.10">
    <property type="entry name" value="Zn(2)-C6 fungal-type DNA-binding domain"/>
    <property type="match status" value="1"/>
</dbReference>
<comment type="subcellular location">
    <subcellularLocation>
        <location evidence="1">Nucleus</location>
    </subcellularLocation>
</comment>
<dbReference type="PANTHER" id="PTHR37534:SF46">
    <property type="entry name" value="ZN(II)2CYS6 TRANSCRIPTION FACTOR (EUROFUNG)"/>
    <property type="match status" value="1"/>
</dbReference>
<evidence type="ECO:0000313" key="8">
    <source>
        <dbReference type="Proteomes" id="UP000033540"/>
    </source>
</evidence>
<dbReference type="GO" id="GO:0008270">
    <property type="term" value="F:zinc ion binding"/>
    <property type="evidence" value="ECO:0007669"/>
    <property type="project" value="InterPro"/>
</dbReference>
<dbReference type="GO" id="GO:0009893">
    <property type="term" value="P:positive regulation of metabolic process"/>
    <property type="evidence" value="ECO:0007669"/>
    <property type="project" value="UniProtKB-ARBA"/>
</dbReference>
<evidence type="ECO:0000256" key="3">
    <source>
        <dbReference type="ARBA" id="ARBA00023125"/>
    </source>
</evidence>
<dbReference type="CDD" id="cd00067">
    <property type="entry name" value="GAL4"/>
    <property type="match status" value="1"/>
</dbReference>
<feature type="domain" description="Zn(2)-C6 fungal-type" evidence="6">
    <location>
        <begin position="20"/>
        <end position="48"/>
    </location>
</feature>
<keyword evidence="3" id="KW-0238">DNA-binding</keyword>
<dbReference type="Proteomes" id="UP000033540">
    <property type="component" value="Unassembled WGS sequence"/>
</dbReference>
<dbReference type="GO" id="GO:0000981">
    <property type="term" value="F:DNA-binding transcription factor activity, RNA polymerase II-specific"/>
    <property type="evidence" value="ECO:0007669"/>
    <property type="project" value="InterPro"/>
</dbReference>
<organism evidence="7 8">
    <name type="scientific">Aspergillus parasiticus (strain ATCC 56775 / NRRL 5862 / SRRC 143 / SU-1)</name>
    <dbReference type="NCBI Taxonomy" id="1403190"/>
    <lineage>
        <taxon>Eukaryota</taxon>
        <taxon>Fungi</taxon>
        <taxon>Dikarya</taxon>
        <taxon>Ascomycota</taxon>
        <taxon>Pezizomycotina</taxon>
        <taxon>Eurotiomycetes</taxon>
        <taxon>Eurotiomycetidae</taxon>
        <taxon>Eurotiales</taxon>
        <taxon>Aspergillaceae</taxon>
        <taxon>Aspergillus</taxon>
        <taxon>Aspergillus subgen. Circumdati</taxon>
    </lineage>
</organism>
<evidence type="ECO:0000256" key="2">
    <source>
        <dbReference type="ARBA" id="ARBA00023015"/>
    </source>
</evidence>
<evidence type="ECO:0000256" key="5">
    <source>
        <dbReference type="ARBA" id="ARBA00023242"/>
    </source>
</evidence>
<keyword evidence="2" id="KW-0805">Transcription regulation</keyword>
<comment type="caution">
    <text evidence="7">The sequence shown here is derived from an EMBL/GenBank/DDBJ whole genome shotgun (WGS) entry which is preliminary data.</text>
</comment>
<dbReference type="SMART" id="SM00066">
    <property type="entry name" value="GAL4"/>
    <property type="match status" value="1"/>
</dbReference>
<dbReference type="GO" id="GO:0003677">
    <property type="term" value="F:DNA binding"/>
    <property type="evidence" value="ECO:0007669"/>
    <property type="project" value="UniProtKB-KW"/>
</dbReference>
<dbReference type="AlphaFoldDB" id="A0A0F0I7U6"/>
<proteinExistence type="predicted"/>
<dbReference type="OrthoDB" id="3477330at2759"/>
<gene>
    <name evidence="7" type="ORF">P875_00064744</name>
</gene>
<sequence>MSTGGLGVAKIRKHTKTFTGCWTCRARRIRCDETKPQCLQCFRKGRKCEGYGVRLQWVRNDADEQEGPCPSAARSNIVPDSRRVVFPSSHIDKILNTLDLLADDDTANPREEVSHFIDCFGVLGAAGRHKRSASISSDAGSVSQPAEWDSVGSPALTEIDQSTTPPEVPLEGSYELPSWGPLVPSTVLAAQQNQRPESAAVELSGDIATLRGTYNDAFLFNVGDVQDGYASQTPPSTSQVLSPTPFLVRPTSSRLSSDENFLMYHYSHRVLYLFSVIDHEKSPWKTVHLPIALQAMGELSMQGSTSMIREALLCTLLGISSFLLSNDGQSHMRADDAIGWRATASKYRCKAINLLRNAVECYFYAKSPPKYKEFLATTLSMITMDVISGDTDTCGIHLDGCFRLITQAQKWKRKYSTKAQTLHRIYFYLRTIYESTAPRSSRHPQHLDKARDLPPDIFCRDLLGAQMSGFPTGINMDLETRMSSCERIYGIPHGLVLLLIEVIDLTDKLDEVRDADLSSQVPDSLMEECDQLEKAIIDWPAVVGLEGCTKVNTSISAKIVHQYTLAFHNALIIYFAQNIRQVGHRFLLPYVNQVLNSMETVESLKVGTQEALAAPLFWPVFIAASETFDVEMQDRFCSWYSRVKVYRIESFRTGLHVLEDVWKTGPSRQQPQKCHWRQVLEGSGVRLMLS</sequence>
<dbReference type="STRING" id="1403190.A0A0F0I7U6"/>
<dbReference type="PROSITE" id="PS50048">
    <property type="entry name" value="ZN2_CY6_FUNGAL_2"/>
    <property type="match status" value="1"/>
</dbReference>
<evidence type="ECO:0000259" key="6">
    <source>
        <dbReference type="PROSITE" id="PS50048"/>
    </source>
</evidence>
<evidence type="ECO:0000256" key="4">
    <source>
        <dbReference type="ARBA" id="ARBA00023163"/>
    </source>
</evidence>
<dbReference type="Pfam" id="PF11951">
    <property type="entry name" value="Fungal_trans_2"/>
    <property type="match status" value="1"/>
</dbReference>
<dbReference type="PANTHER" id="PTHR37534">
    <property type="entry name" value="TRANSCRIPTIONAL ACTIVATOR PROTEIN UGA3"/>
    <property type="match status" value="1"/>
</dbReference>
<accession>A0A0F0I7U6</accession>
<name>A0A0F0I7U6_ASPPU</name>
<dbReference type="EMBL" id="JZEE01000541">
    <property type="protein sequence ID" value="KJK63824.1"/>
    <property type="molecule type" value="Genomic_DNA"/>
</dbReference>
<evidence type="ECO:0000256" key="1">
    <source>
        <dbReference type="ARBA" id="ARBA00004123"/>
    </source>
</evidence>
<dbReference type="PROSITE" id="PS00463">
    <property type="entry name" value="ZN2_CY6_FUNGAL_1"/>
    <property type="match status" value="1"/>
</dbReference>
<dbReference type="InterPro" id="IPR021858">
    <property type="entry name" value="Fun_TF"/>
</dbReference>
<dbReference type="InterPro" id="IPR036864">
    <property type="entry name" value="Zn2-C6_fun-type_DNA-bd_sf"/>
</dbReference>
<dbReference type="Pfam" id="PF00172">
    <property type="entry name" value="Zn_clus"/>
    <property type="match status" value="1"/>
</dbReference>
<dbReference type="SUPFAM" id="SSF57701">
    <property type="entry name" value="Zn2/Cys6 DNA-binding domain"/>
    <property type="match status" value="1"/>
</dbReference>
<protein>
    <submittedName>
        <fullName evidence="7">Specific transcription factor domain protein</fullName>
    </submittedName>
</protein>
<dbReference type="GO" id="GO:0005634">
    <property type="term" value="C:nucleus"/>
    <property type="evidence" value="ECO:0007669"/>
    <property type="project" value="UniProtKB-SubCell"/>
</dbReference>
<dbReference type="InterPro" id="IPR001138">
    <property type="entry name" value="Zn2Cys6_DnaBD"/>
</dbReference>
<keyword evidence="5" id="KW-0539">Nucleus</keyword>
<evidence type="ECO:0000313" key="7">
    <source>
        <dbReference type="EMBL" id="KJK63824.1"/>
    </source>
</evidence>
<keyword evidence="4" id="KW-0804">Transcription</keyword>
<reference evidence="7 8" key="1">
    <citation type="submission" date="2015-02" db="EMBL/GenBank/DDBJ databases">
        <title>Draft genome sequence of Aspergillus parasiticus SU-1.</title>
        <authorList>
            <person name="Yu J."/>
            <person name="Fedorova N."/>
            <person name="Yin Y."/>
            <person name="Losada L."/>
            <person name="Zafar N."/>
            <person name="Taujale R."/>
            <person name="Ehrlich K.C."/>
            <person name="Bhatnagar D."/>
            <person name="Cleveland T.E."/>
            <person name="Bennett J.W."/>
            <person name="Nierman W.C."/>
        </authorList>
    </citation>
    <scope>NUCLEOTIDE SEQUENCE [LARGE SCALE GENOMIC DNA]</scope>
    <source>
        <strain evidence="8">ATCC 56775 / NRRL 5862 / SRRC 143 / SU-1</strain>
    </source>
</reference>